<feature type="region of interest" description="Disordered" evidence="7">
    <location>
        <begin position="1"/>
        <end position="107"/>
    </location>
</feature>
<evidence type="ECO:0000256" key="1">
    <source>
        <dbReference type="ARBA" id="ARBA00004123"/>
    </source>
</evidence>
<proteinExistence type="predicted"/>
<keyword evidence="3" id="KW-0238">DNA-binding</keyword>
<comment type="subcellular location">
    <subcellularLocation>
        <location evidence="1">Nucleus</location>
    </subcellularLocation>
</comment>
<dbReference type="GO" id="GO:0000981">
    <property type="term" value="F:DNA-binding transcription factor activity, RNA polymerase II-specific"/>
    <property type="evidence" value="ECO:0007669"/>
    <property type="project" value="TreeGrafter"/>
</dbReference>
<dbReference type="EMBL" id="HG994580">
    <property type="protein sequence ID" value="CAF2776769.1"/>
    <property type="molecule type" value="Genomic_DNA"/>
</dbReference>
<reference evidence="8" key="1">
    <citation type="submission" date="2021-02" db="EMBL/GenBank/DDBJ databases">
        <authorList>
            <person name="Bekaert M."/>
        </authorList>
    </citation>
    <scope>NUCLEOTIDE SEQUENCE</scope>
    <source>
        <strain evidence="8">IoA-00</strain>
    </source>
</reference>
<evidence type="ECO:0000256" key="6">
    <source>
        <dbReference type="ARBA" id="ARBA00023242"/>
    </source>
</evidence>
<feature type="compositionally biased region" description="Acidic residues" evidence="7">
    <location>
        <begin position="463"/>
        <end position="475"/>
    </location>
</feature>
<evidence type="ECO:0000256" key="7">
    <source>
        <dbReference type="SAM" id="MobiDB-lite"/>
    </source>
</evidence>
<feature type="compositionally biased region" description="Low complexity" evidence="7">
    <location>
        <begin position="1"/>
        <end position="27"/>
    </location>
</feature>
<feature type="compositionally biased region" description="Basic residues" evidence="7">
    <location>
        <begin position="280"/>
        <end position="291"/>
    </location>
</feature>
<gene>
    <name evidence="8" type="ORF">LSAA_1318</name>
</gene>
<dbReference type="AlphaFoldDB" id="A0A7R8H0U1"/>
<evidence type="ECO:0000256" key="4">
    <source>
        <dbReference type="ARBA" id="ARBA00023159"/>
    </source>
</evidence>
<dbReference type="SMART" id="SM01366">
    <property type="entry name" value="c-clamp"/>
    <property type="match status" value="1"/>
</dbReference>
<feature type="compositionally biased region" description="Low complexity" evidence="7">
    <location>
        <begin position="248"/>
        <end position="268"/>
    </location>
</feature>
<keyword evidence="5" id="KW-0804">Transcription</keyword>
<feature type="region of interest" description="Disordered" evidence="7">
    <location>
        <begin position="433"/>
        <end position="510"/>
    </location>
</feature>
<dbReference type="GO" id="GO:1990907">
    <property type="term" value="C:beta-catenin-TCF complex"/>
    <property type="evidence" value="ECO:0007669"/>
    <property type="project" value="TreeGrafter"/>
</dbReference>
<dbReference type="PANTHER" id="PTHR10373">
    <property type="entry name" value="TRANSCRIPTION FACTOR 7 FAMILY MEMBER"/>
    <property type="match status" value="1"/>
</dbReference>
<feature type="compositionally biased region" description="Basic residues" evidence="7">
    <location>
        <begin position="575"/>
        <end position="584"/>
    </location>
</feature>
<evidence type="ECO:0000313" key="8">
    <source>
        <dbReference type="EMBL" id="CAF2776769.1"/>
    </source>
</evidence>
<dbReference type="GO" id="GO:0000978">
    <property type="term" value="F:RNA polymerase II cis-regulatory region sequence-specific DNA binding"/>
    <property type="evidence" value="ECO:0007669"/>
    <property type="project" value="TreeGrafter"/>
</dbReference>
<accession>A0A7R8H0U1</accession>
<evidence type="ECO:0000256" key="5">
    <source>
        <dbReference type="ARBA" id="ARBA00023163"/>
    </source>
</evidence>
<evidence type="ECO:0000256" key="2">
    <source>
        <dbReference type="ARBA" id="ARBA00023015"/>
    </source>
</evidence>
<dbReference type="OrthoDB" id="2307332at2759"/>
<dbReference type="GO" id="GO:0060070">
    <property type="term" value="P:canonical Wnt signaling pathway"/>
    <property type="evidence" value="ECO:0007669"/>
    <property type="project" value="TreeGrafter"/>
</dbReference>
<dbReference type="InterPro" id="IPR024940">
    <property type="entry name" value="TCF/LEF"/>
</dbReference>
<sequence length="629" mass="66909">MCLSAMLPSGSNSSSSSTSDETQTSRSVLRPTDTSNSVNSSSSSGRNATASTSSSTSGSGHNEASSPSSLRRGGGSSSNDELGPSDEVKVFKDEGEDERDGGVSESLQAELLEEKSSLISESEMGKSFPPYFPVPGRFFDPNSPFGVPPYLVSPYAAAYANGLANGSALSRSPFLYATDPLSTDQLAAWHHQAASSMYQQANAAAALRSASPYSLPITSGALTSPMSRFSPTSLLPPHPGLSPGAGGLCSPVSGGSNSSGVPSSTNTVIKSERSLESSSNHHHPHHPHHHLNNNNSSSRKIIQIKNSPSKSAAKKSKEPHIKKPLNAFMLYMKENATKGGMALVEKNKPNTMKRPRKRDRSDDPAGGMKKCRARYGLDQQDLWCKPCRLKKKCIRVQAYLDGKSNNAPGSLSLNNNSLILTITTNVLNANNINKPQHYPDNNNVSLSRSEHDKDDTNMFHSDGEEEEEDEEDSEDGTSHPGRFSSLPSLGSPASIASPLTPGGGAESDWLRFSNGPGAFKPPSMTPSFCSSSSYATSSCCHPRDSKNPLSISQLTGNHSHHPVHHLMLMLNSIHHHPPQYHHPHGGGSVGSGHPGLSLPHPPLPPSSIHSSMIPPPSHPDKRPPLLSMT</sequence>
<keyword evidence="4" id="KW-0010">Activator</keyword>
<dbReference type="Gene3D" id="4.10.900.10">
    <property type="entry name" value="TCF3-CBD (Catenin binding domain)"/>
    <property type="match status" value="1"/>
</dbReference>
<evidence type="ECO:0000256" key="3">
    <source>
        <dbReference type="ARBA" id="ARBA00023125"/>
    </source>
</evidence>
<dbReference type="GO" id="GO:0000785">
    <property type="term" value="C:chromatin"/>
    <property type="evidence" value="ECO:0007669"/>
    <property type="project" value="TreeGrafter"/>
</dbReference>
<dbReference type="InterPro" id="IPR027397">
    <property type="entry name" value="Catenin-bd_sf"/>
</dbReference>
<evidence type="ECO:0000313" key="9">
    <source>
        <dbReference type="Proteomes" id="UP000675881"/>
    </source>
</evidence>
<feature type="compositionally biased region" description="Low complexity" evidence="7">
    <location>
        <begin position="34"/>
        <end position="71"/>
    </location>
</feature>
<dbReference type="GO" id="GO:0009887">
    <property type="term" value="P:animal organ morphogenesis"/>
    <property type="evidence" value="ECO:0007669"/>
    <property type="project" value="UniProtKB-ARBA"/>
</dbReference>
<dbReference type="PANTHER" id="PTHR10373:SF38">
    <property type="entry name" value="PROTEIN PANGOLIN, ISOFORM J"/>
    <property type="match status" value="1"/>
</dbReference>
<feature type="region of interest" description="Disordered" evidence="7">
    <location>
        <begin position="347"/>
        <end position="368"/>
    </location>
</feature>
<dbReference type="Proteomes" id="UP000675881">
    <property type="component" value="Chromosome 1"/>
</dbReference>
<feature type="region of interest" description="Disordered" evidence="7">
    <location>
        <begin position="575"/>
        <end position="629"/>
    </location>
</feature>
<protein>
    <submittedName>
        <fullName evidence="8">TCF7L2</fullName>
    </submittedName>
</protein>
<keyword evidence="2" id="KW-0805">Transcription regulation</keyword>
<keyword evidence="9" id="KW-1185">Reference proteome</keyword>
<keyword evidence="6" id="KW-0539">Nucleus</keyword>
<name>A0A7R8H0U1_LEPSM</name>
<organism evidence="8 9">
    <name type="scientific">Lepeophtheirus salmonis</name>
    <name type="common">Salmon louse</name>
    <name type="synonym">Caligus salmonis</name>
    <dbReference type="NCBI Taxonomy" id="72036"/>
    <lineage>
        <taxon>Eukaryota</taxon>
        <taxon>Metazoa</taxon>
        <taxon>Ecdysozoa</taxon>
        <taxon>Arthropoda</taxon>
        <taxon>Crustacea</taxon>
        <taxon>Multicrustacea</taxon>
        <taxon>Hexanauplia</taxon>
        <taxon>Copepoda</taxon>
        <taxon>Siphonostomatoida</taxon>
        <taxon>Caligidae</taxon>
        <taxon>Lepeophtheirus</taxon>
    </lineage>
</organism>
<feature type="region of interest" description="Disordered" evidence="7">
    <location>
        <begin position="228"/>
        <end position="297"/>
    </location>
</feature>
<feature type="compositionally biased region" description="Basic and acidic residues" evidence="7">
    <location>
        <begin position="448"/>
        <end position="457"/>
    </location>
</feature>